<name>A0A951UCX2_9CYAN</name>
<reference evidence="4" key="2">
    <citation type="journal article" date="2022" name="Microbiol. Resour. Announc.">
        <title>Metagenome Sequencing to Explore Phylogenomics of Terrestrial Cyanobacteria.</title>
        <authorList>
            <person name="Ward R.D."/>
            <person name="Stajich J.E."/>
            <person name="Johansen J.R."/>
            <person name="Huntemann M."/>
            <person name="Clum A."/>
            <person name="Foster B."/>
            <person name="Foster B."/>
            <person name="Roux S."/>
            <person name="Palaniappan K."/>
            <person name="Varghese N."/>
            <person name="Mukherjee S."/>
            <person name="Reddy T.B.K."/>
            <person name="Daum C."/>
            <person name="Copeland A."/>
            <person name="Chen I.A."/>
            <person name="Ivanova N.N."/>
            <person name="Kyrpides N.C."/>
            <person name="Shapiro N."/>
            <person name="Eloe-Fadrosh E.A."/>
            <person name="Pietrasiak N."/>
        </authorList>
    </citation>
    <scope>NUCLEOTIDE SEQUENCE</scope>
    <source>
        <strain evidence="4">CPER-KK1</strain>
    </source>
</reference>
<dbReference type="PROSITE" id="PS50005">
    <property type="entry name" value="TPR"/>
    <property type="match status" value="1"/>
</dbReference>
<dbReference type="Pfam" id="PF12770">
    <property type="entry name" value="CHAT"/>
    <property type="match status" value="1"/>
</dbReference>
<feature type="domain" description="CHAT" evidence="3">
    <location>
        <begin position="603"/>
        <end position="935"/>
    </location>
</feature>
<dbReference type="Gene3D" id="1.25.40.10">
    <property type="entry name" value="Tetratricopeptide repeat domain"/>
    <property type="match status" value="1"/>
</dbReference>
<dbReference type="PANTHER" id="PTHR10098:SF108">
    <property type="entry name" value="TETRATRICOPEPTIDE REPEAT PROTEIN 28"/>
    <property type="match status" value="1"/>
</dbReference>
<dbReference type="Proteomes" id="UP000753908">
    <property type="component" value="Unassembled WGS sequence"/>
</dbReference>
<evidence type="ECO:0000313" key="4">
    <source>
        <dbReference type="EMBL" id="MBW4548474.1"/>
    </source>
</evidence>
<proteinExistence type="predicted"/>
<reference evidence="4" key="1">
    <citation type="submission" date="2021-05" db="EMBL/GenBank/DDBJ databases">
        <authorList>
            <person name="Pietrasiak N."/>
            <person name="Ward R."/>
            <person name="Stajich J.E."/>
            <person name="Kurbessoian T."/>
        </authorList>
    </citation>
    <scope>NUCLEOTIDE SEQUENCE</scope>
    <source>
        <strain evidence="4">CPER-KK1</strain>
    </source>
</reference>
<comment type="caution">
    <text evidence="4">The sequence shown here is derived from an EMBL/GenBank/DDBJ whole genome shotgun (WGS) entry which is preliminary data.</text>
</comment>
<dbReference type="EMBL" id="JAHHIF010000062">
    <property type="protein sequence ID" value="MBW4548474.1"/>
    <property type="molecule type" value="Genomic_DNA"/>
</dbReference>
<feature type="coiled-coil region" evidence="2">
    <location>
        <begin position="844"/>
        <end position="871"/>
    </location>
</feature>
<accession>A0A951UCX2</accession>
<sequence>MDEQRQEAYSKLIQTLLKDSSECEKIEILKANKNLIDAGLLQILKQLSNTVQLVTILAPKLAFLTEVLQATSDSDSDLQVLLCLLLANLDKLDDCFALLLRLWAALTLPKQTPRQAQLIAKVVSDFSNLIKKFPAGNKAINIEIAIAACEVVATVFTHEAFPEQWAANQNNLGIAYSSRLRENQAQNEEMALTAYENALQVYTREAFPKEWAGVHANLSKLYSKRVLGDRGQNLEQAIHFYKEALQVFTREAFPQDFAIVLNHLSLVYHDQGQFDQAIKCFRSALGILTPSASPLMYHMTGQNLGKMAFLAERWSEAIEAYGVAIEAVETTRAMTPLDSWPGLTHSASSATGEWGVPLLEQRSEQRDLLSVRKSYLRQKILEGAIGIYEKMVQACINDAQLEKAIETIERSRSKRLVDLMASNDLYQGSEIPPKVKELLQQFDDLQERIDQKRSPFDSVNSRELMGEGTSTLDRAAFQAYNEEIATLEAEKQQIWEQLRRLDPVLAGEIKVDAPNLVQMQKLIDQPTSAIVSFYTTAQNLHIFILRQNQITLHTCPDQGIEPLQGWISQNWLQPYAASCHPNRPKSERDQLRAEWISQISPFLTELAQRLQLTDLIAKHLNGIEELIVVPHLLLHQIPFAALPVQHSEHRYLGDKFLIRYTPSCQVLEFCKQRGEVTENFTYGTVEDATNDLPFASFEGEQIAQLHQISSERRLRGSSRATRDNYRQLAEKVQVLHSCHHAESCLDEPLNSQLKLGDGSITLGQLMSPGWRLPNLSDVFLSCCETGLGFPEITDDILTLSTGFLCAGARSVVSTLWAVNDLATAIFSIFYYQHRQQGCSRPEAVRQAQIELRELNKEKLLNREDIQELSRQAEAGFEEAKSKRKQYQRGSTKHREWQRKCLKYEKLRGQLDNIKDYPDEKLFSHPYYWAAFACQGLR</sequence>
<dbReference type="InterPro" id="IPR024983">
    <property type="entry name" value="CHAT_dom"/>
</dbReference>
<feature type="repeat" description="TPR" evidence="1">
    <location>
        <begin position="258"/>
        <end position="291"/>
    </location>
</feature>
<dbReference type="InterPro" id="IPR011990">
    <property type="entry name" value="TPR-like_helical_dom_sf"/>
</dbReference>
<dbReference type="Pfam" id="PF13424">
    <property type="entry name" value="TPR_12"/>
    <property type="match status" value="1"/>
</dbReference>
<organism evidence="4 5">
    <name type="scientific">Symplocastrum torsivum CPER-KK1</name>
    <dbReference type="NCBI Taxonomy" id="450513"/>
    <lineage>
        <taxon>Bacteria</taxon>
        <taxon>Bacillati</taxon>
        <taxon>Cyanobacteriota</taxon>
        <taxon>Cyanophyceae</taxon>
        <taxon>Oscillatoriophycideae</taxon>
        <taxon>Oscillatoriales</taxon>
        <taxon>Microcoleaceae</taxon>
        <taxon>Symplocastrum</taxon>
    </lineage>
</organism>
<gene>
    <name evidence="4" type="ORF">KME25_29150</name>
</gene>
<evidence type="ECO:0000256" key="1">
    <source>
        <dbReference type="PROSITE-ProRule" id="PRU00339"/>
    </source>
</evidence>
<evidence type="ECO:0000259" key="3">
    <source>
        <dbReference type="Pfam" id="PF12770"/>
    </source>
</evidence>
<dbReference type="PANTHER" id="PTHR10098">
    <property type="entry name" value="RAPSYN-RELATED"/>
    <property type="match status" value="1"/>
</dbReference>
<keyword evidence="1" id="KW-0802">TPR repeat</keyword>
<dbReference type="SUPFAM" id="SSF48452">
    <property type="entry name" value="TPR-like"/>
    <property type="match status" value="1"/>
</dbReference>
<dbReference type="AlphaFoldDB" id="A0A951UCX2"/>
<protein>
    <submittedName>
        <fullName evidence="4">CHAT domain-containing protein</fullName>
    </submittedName>
</protein>
<dbReference type="InterPro" id="IPR019734">
    <property type="entry name" value="TPR_rpt"/>
</dbReference>
<evidence type="ECO:0000256" key="2">
    <source>
        <dbReference type="SAM" id="Coils"/>
    </source>
</evidence>
<keyword evidence="2" id="KW-0175">Coiled coil</keyword>
<evidence type="ECO:0000313" key="5">
    <source>
        <dbReference type="Proteomes" id="UP000753908"/>
    </source>
</evidence>